<evidence type="ECO:0000259" key="2">
    <source>
        <dbReference type="PROSITE" id="PS50940"/>
    </source>
</evidence>
<evidence type="ECO:0000313" key="3">
    <source>
        <dbReference type="EMBL" id="KAJ6636056.1"/>
    </source>
</evidence>
<dbReference type="EMBL" id="WJQU01000004">
    <property type="protein sequence ID" value="KAJ6636056.1"/>
    <property type="molecule type" value="Genomic_DNA"/>
</dbReference>
<dbReference type="GO" id="GO:0008061">
    <property type="term" value="F:chitin binding"/>
    <property type="evidence" value="ECO:0007669"/>
    <property type="project" value="InterPro"/>
</dbReference>
<dbReference type="GO" id="GO:0005576">
    <property type="term" value="C:extracellular region"/>
    <property type="evidence" value="ECO:0007669"/>
    <property type="project" value="InterPro"/>
</dbReference>
<dbReference type="Gene3D" id="2.170.140.10">
    <property type="entry name" value="Chitin binding domain"/>
    <property type="match status" value="1"/>
</dbReference>
<dbReference type="InterPro" id="IPR002557">
    <property type="entry name" value="Chitin-bd_dom"/>
</dbReference>
<dbReference type="InterPro" id="IPR036508">
    <property type="entry name" value="Chitin-bd_dom_sf"/>
</dbReference>
<dbReference type="OrthoDB" id="6020543at2759"/>
<keyword evidence="4" id="KW-1185">Reference proteome</keyword>
<keyword evidence="1" id="KW-0732">Signal</keyword>
<dbReference type="Proteomes" id="UP001151699">
    <property type="component" value="Chromosome C"/>
</dbReference>
<name>A0A9Q0RXG9_9DIPT</name>
<dbReference type="SUPFAM" id="SSF57625">
    <property type="entry name" value="Invertebrate chitin-binding proteins"/>
    <property type="match status" value="1"/>
</dbReference>
<evidence type="ECO:0000256" key="1">
    <source>
        <dbReference type="SAM" id="SignalP"/>
    </source>
</evidence>
<comment type="caution">
    <text evidence="3">The sequence shown here is derived from an EMBL/GenBank/DDBJ whole genome shotgun (WGS) entry which is preliminary data.</text>
</comment>
<reference evidence="3" key="1">
    <citation type="submission" date="2022-07" db="EMBL/GenBank/DDBJ databases">
        <authorList>
            <person name="Trinca V."/>
            <person name="Uliana J.V.C."/>
            <person name="Torres T.T."/>
            <person name="Ward R.J."/>
            <person name="Monesi N."/>
        </authorList>
    </citation>
    <scope>NUCLEOTIDE SEQUENCE</scope>
    <source>
        <strain evidence="3">HSMRA1968</strain>
        <tissue evidence="3">Whole embryos</tissue>
    </source>
</reference>
<protein>
    <submittedName>
        <fullName evidence="3">U-scoloptoxin(01)-Tl1a</fullName>
    </submittedName>
</protein>
<feature type="domain" description="Chitin-binding type-2" evidence="2">
    <location>
        <begin position="21"/>
        <end position="80"/>
    </location>
</feature>
<feature type="signal peptide" evidence="1">
    <location>
        <begin position="1"/>
        <end position="19"/>
    </location>
</feature>
<gene>
    <name evidence="3" type="primary">TX11A_3</name>
    <name evidence="3" type="ORF">Bhyg_14643</name>
</gene>
<dbReference type="PROSITE" id="PS50940">
    <property type="entry name" value="CHIT_BIND_II"/>
    <property type="match status" value="1"/>
</dbReference>
<proteinExistence type="predicted"/>
<organism evidence="3 4">
    <name type="scientific">Pseudolycoriella hygida</name>
    <dbReference type="NCBI Taxonomy" id="35572"/>
    <lineage>
        <taxon>Eukaryota</taxon>
        <taxon>Metazoa</taxon>
        <taxon>Ecdysozoa</taxon>
        <taxon>Arthropoda</taxon>
        <taxon>Hexapoda</taxon>
        <taxon>Insecta</taxon>
        <taxon>Pterygota</taxon>
        <taxon>Neoptera</taxon>
        <taxon>Endopterygota</taxon>
        <taxon>Diptera</taxon>
        <taxon>Nematocera</taxon>
        <taxon>Sciaroidea</taxon>
        <taxon>Sciaridae</taxon>
        <taxon>Pseudolycoriella</taxon>
    </lineage>
</organism>
<evidence type="ECO:0000313" key="4">
    <source>
        <dbReference type="Proteomes" id="UP001151699"/>
    </source>
</evidence>
<sequence>MVSGLLLLSILLFAANAQAAPPNCANYPPSYFVNDDSNCQAYWYCANASSQPQPGMCSVPYNFNQAGQVCDHPTNFPCSVTPPAAPPNCANYPPSYFINDNSNCQAYWYSKEITILLSDVETYT</sequence>
<dbReference type="AlphaFoldDB" id="A0A9Q0RXG9"/>
<accession>A0A9Q0RXG9</accession>
<feature type="chain" id="PRO_5040472650" evidence="1">
    <location>
        <begin position="20"/>
        <end position="124"/>
    </location>
</feature>
<dbReference type="Pfam" id="PF01607">
    <property type="entry name" value="CBM_14"/>
    <property type="match status" value="1"/>
</dbReference>